<evidence type="ECO:0000313" key="2">
    <source>
        <dbReference type="EMBL" id="MEV5508821.1"/>
    </source>
</evidence>
<name>A0ABV3K0Z2_STRON</name>
<organism evidence="2 3">
    <name type="scientific">Streptomyces orinoci</name>
    <name type="common">Streptoverticillium orinoci</name>
    <dbReference type="NCBI Taxonomy" id="67339"/>
    <lineage>
        <taxon>Bacteria</taxon>
        <taxon>Bacillati</taxon>
        <taxon>Actinomycetota</taxon>
        <taxon>Actinomycetes</taxon>
        <taxon>Kitasatosporales</taxon>
        <taxon>Streptomycetaceae</taxon>
        <taxon>Streptomyces</taxon>
    </lineage>
</organism>
<gene>
    <name evidence="2" type="ORF">AB0L16_20625</name>
</gene>
<evidence type="ECO:0000256" key="1">
    <source>
        <dbReference type="SAM" id="MobiDB-lite"/>
    </source>
</evidence>
<protein>
    <submittedName>
        <fullName evidence="2">Uncharacterized protein</fullName>
    </submittedName>
</protein>
<dbReference type="EMBL" id="JBFAUK010000016">
    <property type="protein sequence ID" value="MEV5508821.1"/>
    <property type="molecule type" value="Genomic_DNA"/>
</dbReference>
<evidence type="ECO:0000313" key="3">
    <source>
        <dbReference type="Proteomes" id="UP001552594"/>
    </source>
</evidence>
<keyword evidence="3" id="KW-1185">Reference proteome</keyword>
<accession>A0ABV3K0Z2</accession>
<sequence length="69" mass="7907">MDFATQVLAYRNTYEITDQVIALGAEPDEYVPRRTSWHRELNKEPRRWQPCSAKPCGVSSGHRTVGSRS</sequence>
<proteinExistence type="predicted"/>
<dbReference type="Proteomes" id="UP001552594">
    <property type="component" value="Unassembled WGS sequence"/>
</dbReference>
<comment type="caution">
    <text evidence="2">The sequence shown here is derived from an EMBL/GenBank/DDBJ whole genome shotgun (WGS) entry which is preliminary data.</text>
</comment>
<reference evidence="2 3" key="1">
    <citation type="submission" date="2024-06" db="EMBL/GenBank/DDBJ databases">
        <title>The Natural Products Discovery Center: Release of the First 8490 Sequenced Strains for Exploring Actinobacteria Biosynthetic Diversity.</title>
        <authorList>
            <person name="Kalkreuter E."/>
            <person name="Kautsar S.A."/>
            <person name="Yang D."/>
            <person name="Bader C.D."/>
            <person name="Teijaro C.N."/>
            <person name="Fluegel L."/>
            <person name="Davis C.M."/>
            <person name="Simpson J.R."/>
            <person name="Lauterbach L."/>
            <person name="Steele A.D."/>
            <person name="Gui C."/>
            <person name="Meng S."/>
            <person name="Li G."/>
            <person name="Viehrig K."/>
            <person name="Ye F."/>
            <person name="Su P."/>
            <person name="Kiefer A.F."/>
            <person name="Nichols A."/>
            <person name="Cepeda A.J."/>
            <person name="Yan W."/>
            <person name="Fan B."/>
            <person name="Jiang Y."/>
            <person name="Adhikari A."/>
            <person name="Zheng C.-J."/>
            <person name="Schuster L."/>
            <person name="Cowan T.M."/>
            <person name="Smanski M.J."/>
            <person name="Chevrette M.G."/>
            <person name="De Carvalho L.P.S."/>
            <person name="Shen B."/>
        </authorList>
    </citation>
    <scope>NUCLEOTIDE SEQUENCE [LARGE SCALE GENOMIC DNA]</scope>
    <source>
        <strain evidence="2 3">NPDC052347</strain>
    </source>
</reference>
<dbReference type="RefSeq" id="WP_241561550.1">
    <property type="nucleotide sequence ID" value="NZ_JBFAUK010000016.1"/>
</dbReference>
<feature type="region of interest" description="Disordered" evidence="1">
    <location>
        <begin position="48"/>
        <end position="69"/>
    </location>
</feature>